<dbReference type="Proteomes" id="UP000758155">
    <property type="component" value="Unassembled WGS sequence"/>
</dbReference>
<dbReference type="EMBL" id="SWKV01000025">
    <property type="protein sequence ID" value="KAF3040477.1"/>
    <property type="molecule type" value="Genomic_DNA"/>
</dbReference>
<feature type="coiled-coil region" evidence="1">
    <location>
        <begin position="435"/>
        <end position="505"/>
    </location>
</feature>
<evidence type="ECO:0000313" key="3">
    <source>
        <dbReference type="EMBL" id="KAF3040477.1"/>
    </source>
</evidence>
<evidence type="ECO:0000313" key="4">
    <source>
        <dbReference type="Proteomes" id="UP000758155"/>
    </source>
</evidence>
<protein>
    <recommendedName>
        <fullName evidence="5">Serine protein kinase</fullName>
    </recommendedName>
</protein>
<feature type="region of interest" description="Disordered" evidence="2">
    <location>
        <begin position="309"/>
        <end position="335"/>
    </location>
</feature>
<proteinExistence type="predicted"/>
<evidence type="ECO:0000256" key="2">
    <source>
        <dbReference type="SAM" id="MobiDB-lite"/>
    </source>
</evidence>
<reference evidence="3" key="1">
    <citation type="submission" date="2019-04" db="EMBL/GenBank/DDBJ databases">
        <title>Sequencing of skin fungus with MAO and IRED activity.</title>
        <authorList>
            <person name="Marsaioli A.J."/>
            <person name="Bonatto J.M.C."/>
            <person name="Reis Junior O."/>
        </authorList>
    </citation>
    <scope>NUCLEOTIDE SEQUENCE</scope>
    <source>
        <strain evidence="3">28M1</strain>
    </source>
</reference>
<keyword evidence="4" id="KW-1185">Reference proteome</keyword>
<evidence type="ECO:0000256" key="1">
    <source>
        <dbReference type="SAM" id="Coils"/>
    </source>
</evidence>
<comment type="caution">
    <text evidence="3">The sequence shown here is derived from an EMBL/GenBank/DDBJ whole genome shotgun (WGS) entry which is preliminary data.</text>
</comment>
<keyword evidence="1" id="KW-0175">Coiled coil</keyword>
<sequence length="1014" mass="110694">MEGHSSDNIVPLAINPDFVSFDRGDCTVVLRSSASTYTLTQTFFSSAKNTILVYAEKIKLESSLLLNGKTLGLFCNELLIPQSVQCTIDVSGLDGPASTPSVTDDGPRGADGSSSGSVYIYVQQPTDAWQRLKVRCLGGDGAAGGATSAVGKSGGDGGKGGDAGTVMVLFDSVDYNAGAYVSSILRETSASNWQSLARRASQYLSTASFSRPRREDLDFLVRFSDALSSQTSVPLVQSGDYVQRFLADDQSTISSELLKLINDPATNRGLPEVVDEFSCQKLREVLDEVKESLAVNAHKQTNDIASRIHHAPGIGGRAGTNDVNTENKGKRGASGTVRAKEPYCRYIPQSGQTAFQDVPFAYAFPDQCRMLLQRADAQFFTATPESLSVARELYERLRARLSFVEPLGWKGAETKTLHKAYTDTIDGQGLSISSLDELTAMLKEAEAKLSRLLLGQDMFGQSPEWAPRLSYYYFSERIDDMLQRYRTLQARLVAFEEAKEDSTKKGEAIAKVLESSNTDQKLIASRLKSIFDQNGPLQTAVYKIRTFDPIMKAQKVVLKKQIEEDIAEKIQSSIDVKLVLDALSGIASSDSKASLAKNTAVGVYKLYKSTTVVTDADGNTFDKKLIVNDIKGFGGTLESLQNDVKTNADSTVGLEDPGAMKILAAKEDISKIMTQFKDLLPGSTRKRISKGLDEHIKTILDRNSAVLEYNATRQLVSELQAQSQAQKDRVAALAPLKGSKLDSGLPAIVNFLTKTRDDFALAIMRELDSGARAIRFWGLPNDLPERSDSLLRGVAALEDAREHLKTIFKNCLDDQASTVWSSWPAKEKDRGVMCKVDEPTLKALKTVQIDSKSGQKVYTASIPLFPEYPGLESLQANVRLHQVRFWITNAATRADDTDRQLLSVNLTHTGTERIVSSSGTSFKFTHAPVDIGFAFDCRGVTSIKATKASLIHGTQSIEGDYKGATPATANSVAPLGPYTIWKITIKEQENPGLDLSRADAMYFEFCGRSKPFQS</sequence>
<organism evidence="3 4">
    <name type="scientific">Didymella heteroderae</name>
    <dbReference type="NCBI Taxonomy" id="1769908"/>
    <lineage>
        <taxon>Eukaryota</taxon>
        <taxon>Fungi</taxon>
        <taxon>Dikarya</taxon>
        <taxon>Ascomycota</taxon>
        <taxon>Pezizomycotina</taxon>
        <taxon>Dothideomycetes</taxon>
        <taxon>Pleosporomycetidae</taxon>
        <taxon>Pleosporales</taxon>
        <taxon>Pleosporineae</taxon>
        <taxon>Didymellaceae</taxon>
        <taxon>Didymella</taxon>
    </lineage>
</organism>
<dbReference type="OrthoDB" id="10016792at2759"/>
<evidence type="ECO:0008006" key="5">
    <source>
        <dbReference type="Google" id="ProtNLM"/>
    </source>
</evidence>
<name>A0A9P4WSK2_9PLEO</name>
<dbReference type="AlphaFoldDB" id="A0A9P4WSK2"/>
<accession>A0A9P4WSK2</accession>
<gene>
    <name evidence="3" type="ORF">E8E12_005139</name>
</gene>